<evidence type="ECO:0000313" key="2">
    <source>
        <dbReference type="Proteomes" id="UP001451303"/>
    </source>
</evidence>
<organism evidence="1 2">
    <name type="scientific">Neurospora intermedia</name>
    <dbReference type="NCBI Taxonomy" id="5142"/>
    <lineage>
        <taxon>Eukaryota</taxon>
        <taxon>Fungi</taxon>
        <taxon>Dikarya</taxon>
        <taxon>Ascomycota</taxon>
        <taxon>Pezizomycotina</taxon>
        <taxon>Sordariomycetes</taxon>
        <taxon>Sordariomycetidae</taxon>
        <taxon>Sordariales</taxon>
        <taxon>Sordariaceae</taxon>
        <taxon>Neurospora</taxon>
    </lineage>
</organism>
<dbReference type="Proteomes" id="UP001451303">
    <property type="component" value="Unassembled WGS sequence"/>
</dbReference>
<dbReference type="EMBL" id="JAVLET010000009">
    <property type="protein sequence ID" value="KAL0467489.1"/>
    <property type="molecule type" value="Genomic_DNA"/>
</dbReference>
<keyword evidence="2" id="KW-1185">Reference proteome</keyword>
<gene>
    <name evidence="1" type="ORF">QR685DRAFT_448346</name>
</gene>
<protein>
    <submittedName>
        <fullName evidence="1">Uncharacterized protein</fullName>
    </submittedName>
</protein>
<sequence>AINKPEFYTNYWLGISLKPNNELKELNKRSFYYLLTTKSGYSNFKNYYDRFKYKNTLLIYYYNN</sequence>
<name>A0ABR3D497_NEUIN</name>
<feature type="non-terminal residue" evidence="1">
    <location>
        <position position="1"/>
    </location>
</feature>
<comment type="caution">
    <text evidence="1">The sequence shown here is derived from an EMBL/GenBank/DDBJ whole genome shotgun (WGS) entry which is preliminary data.</text>
</comment>
<evidence type="ECO:0000313" key="1">
    <source>
        <dbReference type="EMBL" id="KAL0467489.1"/>
    </source>
</evidence>
<reference evidence="1 2" key="1">
    <citation type="submission" date="2023-09" db="EMBL/GenBank/DDBJ databases">
        <title>Multi-omics analysis of a traditional fermented food reveals byproduct-associated fungal strains for waste-to-food upcycling.</title>
        <authorList>
            <consortium name="Lawrence Berkeley National Laboratory"/>
            <person name="Rekdal V.M."/>
            <person name="Villalobos-Escobedo J.M."/>
            <person name="Rodriguez-Valeron N."/>
            <person name="Garcia M.O."/>
            <person name="Vasquez D.P."/>
            <person name="Damayanti I."/>
            <person name="Sorensen P.M."/>
            <person name="Baidoo E.E."/>
            <person name="De Carvalho A.C."/>
            <person name="Riley R."/>
            <person name="Lipzen A."/>
            <person name="He G."/>
            <person name="Yan M."/>
            <person name="Haridas S."/>
            <person name="Daum C."/>
            <person name="Yoshinaga Y."/>
            <person name="Ng V."/>
            <person name="Grigoriev I.V."/>
            <person name="Munk R."/>
            <person name="Nuraida L."/>
            <person name="Wijaya C.H."/>
            <person name="Morales P.-C."/>
            <person name="Keasling J.D."/>
        </authorList>
    </citation>
    <scope>NUCLEOTIDE SEQUENCE [LARGE SCALE GENOMIC DNA]</scope>
    <source>
        <strain evidence="1 2">FGSC 2613</strain>
    </source>
</reference>
<accession>A0ABR3D497</accession>
<proteinExistence type="predicted"/>